<evidence type="ECO:0000256" key="3">
    <source>
        <dbReference type="ARBA" id="ARBA00022741"/>
    </source>
</evidence>
<evidence type="ECO:0000313" key="8">
    <source>
        <dbReference type="EMBL" id="GAG74906.1"/>
    </source>
</evidence>
<dbReference type="PANTHER" id="PTHR22594">
    <property type="entry name" value="ASPARTYL/LYSYL-TRNA SYNTHETASE"/>
    <property type="match status" value="1"/>
</dbReference>
<organism evidence="8">
    <name type="scientific">marine sediment metagenome</name>
    <dbReference type="NCBI Taxonomy" id="412755"/>
    <lineage>
        <taxon>unclassified sequences</taxon>
        <taxon>metagenomes</taxon>
        <taxon>ecological metagenomes</taxon>
    </lineage>
</organism>
<dbReference type="EMBL" id="BART01017069">
    <property type="protein sequence ID" value="GAG74906.1"/>
    <property type="molecule type" value="Genomic_DNA"/>
</dbReference>
<dbReference type="NCBIfam" id="TIGR00459">
    <property type="entry name" value="aspS_bact"/>
    <property type="match status" value="1"/>
</dbReference>
<name>X1BRX5_9ZZZZ</name>
<feature type="non-terminal residue" evidence="8">
    <location>
        <position position="1"/>
    </location>
</feature>
<protein>
    <recommendedName>
        <fullName evidence="7">Aminoacyl-transfer RNA synthetases class-II family profile domain-containing protein</fullName>
    </recommendedName>
</protein>
<evidence type="ECO:0000256" key="1">
    <source>
        <dbReference type="ARBA" id="ARBA00006303"/>
    </source>
</evidence>
<dbReference type="SUPFAM" id="SSF50249">
    <property type="entry name" value="Nucleic acid-binding proteins"/>
    <property type="match status" value="1"/>
</dbReference>
<sequence length="300" mass="34745">HFCGNLNKKNEGKTIILAGWVKKRRDHGGLIFIDLGDKSGVVQIAFNPKVDEESHLQARSLREGWVIAVEGKVRIRPPESVNLELETGEIEVIVESLEILNISESLPFPIQDEIEASEETRLKYRYLDLRRSVMQRNLRLRYEVTKQVRSFLDKKGFMEIETPFLTRSTPEGARDYLVPSRVNPGEFYALPQSPQLFKQLLMVAGFDRYFQIVRCFRDEDLRADRQPEHTQIDIEASFIEENDIYNLVEPMLAHVFKKTLEISLKTPFPRLGYEEAMDRFGIDKPDTRFGLELKNISSLA</sequence>
<keyword evidence="2" id="KW-0436">Ligase</keyword>
<dbReference type="InterPro" id="IPR045864">
    <property type="entry name" value="aa-tRNA-synth_II/BPL/LPL"/>
</dbReference>
<keyword evidence="4" id="KW-0067">ATP-binding</keyword>
<evidence type="ECO:0000256" key="5">
    <source>
        <dbReference type="ARBA" id="ARBA00022917"/>
    </source>
</evidence>
<dbReference type="GO" id="GO:0005737">
    <property type="term" value="C:cytoplasm"/>
    <property type="evidence" value="ECO:0007669"/>
    <property type="project" value="InterPro"/>
</dbReference>
<dbReference type="PROSITE" id="PS50862">
    <property type="entry name" value="AA_TRNA_LIGASE_II"/>
    <property type="match status" value="1"/>
</dbReference>
<dbReference type="PRINTS" id="PR01042">
    <property type="entry name" value="TRNASYNTHASP"/>
</dbReference>
<dbReference type="Pfam" id="PF00152">
    <property type="entry name" value="tRNA-synt_2"/>
    <property type="match status" value="1"/>
</dbReference>
<keyword evidence="6" id="KW-0030">Aminoacyl-tRNA synthetase</keyword>
<dbReference type="GO" id="GO:0005524">
    <property type="term" value="F:ATP binding"/>
    <property type="evidence" value="ECO:0007669"/>
    <property type="project" value="UniProtKB-KW"/>
</dbReference>
<dbReference type="SUPFAM" id="SSF55681">
    <property type="entry name" value="Class II aaRS and biotin synthetases"/>
    <property type="match status" value="1"/>
</dbReference>
<feature type="domain" description="Aminoacyl-transfer RNA synthetases class-II family profile" evidence="7">
    <location>
        <begin position="138"/>
        <end position="243"/>
    </location>
</feature>
<evidence type="ECO:0000256" key="6">
    <source>
        <dbReference type="ARBA" id="ARBA00023146"/>
    </source>
</evidence>
<dbReference type="InterPro" id="IPR004115">
    <property type="entry name" value="GAD-like_sf"/>
</dbReference>
<comment type="similarity">
    <text evidence="1">Belongs to the class-II aminoacyl-tRNA synthetase family. Type 1 subfamily.</text>
</comment>
<dbReference type="InterPro" id="IPR002312">
    <property type="entry name" value="Asp/Asn-tRNA-synth_IIb"/>
</dbReference>
<proteinExistence type="inferred from homology"/>
<dbReference type="NCBIfam" id="NF001750">
    <property type="entry name" value="PRK00476.1"/>
    <property type="match status" value="1"/>
</dbReference>
<dbReference type="Pfam" id="PF01336">
    <property type="entry name" value="tRNA_anti-codon"/>
    <property type="match status" value="1"/>
</dbReference>
<keyword evidence="5" id="KW-0648">Protein biosynthesis</keyword>
<dbReference type="InterPro" id="IPR004364">
    <property type="entry name" value="Aa-tRNA-synt_II"/>
</dbReference>
<feature type="non-terminal residue" evidence="8">
    <location>
        <position position="300"/>
    </location>
</feature>
<accession>X1BRX5</accession>
<dbReference type="PANTHER" id="PTHR22594:SF5">
    <property type="entry name" value="ASPARTATE--TRNA LIGASE, MITOCHONDRIAL"/>
    <property type="match status" value="1"/>
</dbReference>
<dbReference type="CDD" id="cd04317">
    <property type="entry name" value="EcAspRS_like_N"/>
    <property type="match status" value="1"/>
</dbReference>
<dbReference type="AlphaFoldDB" id="X1BRX5"/>
<dbReference type="InterPro" id="IPR006195">
    <property type="entry name" value="aa-tRNA-synth_II"/>
</dbReference>
<evidence type="ECO:0000256" key="4">
    <source>
        <dbReference type="ARBA" id="ARBA00022840"/>
    </source>
</evidence>
<dbReference type="GO" id="GO:0006422">
    <property type="term" value="P:aspartyl-tRNA aminoacylation"/>
    <property type="evidence" value="ECO:0007669"/>
    <property type="project" value="TreeGrafter"/>
</dbReference>
<dbReference type="InterPro" id="IPR012340">
    <property type="entry name" value="NA-bd_OB-fold"/>
</dbReference>
<comment type="caution">
    <text evidence="8">The sequence shown here is derived from an EMBL/GenBank/DDBJ whole genome shotgun (WGS) entry which is preliminary data.</text>
</comment>
<evidence type="ECO:0000256" key="2">
    <source>
        <dbReference type="ARBA" id="ARBA00022598"/>
    </source>
</evidence>
<keyword evidence="3" id="KW-0547">Nucleotide-binding</keyword>
<reference evidence="8" key="1">
    <citation type="journal article" date="2014" name="Front. Microbiol.">
        <title>High frequency of phylogenetically diverse reductive dehalogenase-homologous genes in deep subseafloor sedimentary metagenomes.</title>
        <authorList>
            <person name="Kawai M."/>
            <person name="Futagami T."/>
            <person name="Toyoda A."/>
            <person name="Takaki Y."/>
            <person name="Nishi S."/>
            <person name="Hori S."/>
            <person name="Arai W."/>
            <person name="Tsubouchi T."/>
            <person name="Morono Y."/>
            <person name="Uchiyama I."/>
            <person name="Ito T."/>
            <person name="Fujiyama A."/>
            <person name="Inagaki F."/>
            <person name="Takami H."/>
        </authorList>
    </citation>
    <scope>NUCLEOTIDE SEQUENCE</scope>
    <source>
        <strain evidence="8">Expedition CK06-06</strain>
    </source>
</reference>
<gene>
    <name evidence="8" type="ORF">S01H4_32605</name>
</gene>
<dbReference type="InterPro" id="IPR047089">
    <property type="entry name" value="Asp-tRNA-ligase_1_N"/>
</dbReference>
<evidence type="ECO:0000259" key="7">
    <source>
        <dbReference type="PROSITE" id="PS50862"/>
    </source>
</evidence>
<dbReference type="Gene3D" id="3.30.930.10">
    <property type="entry name" value="Bira Bifunctional Protein, Domain 2"/>
    <property type="match status" value="1"/>
</dbReference>
<dbReference type="InterPro" id="IPR004524">
    <property type="entry name" value="Asp-tRNA-ligase_1"/>
</dbReference>
<dbReference type="InterPro" id="IPR004365">
    <property type="entry name" value="NA-bd_OB_tRNA"/>
</dbReference>
<dbReference type="GO" id="GO:0004815">
    <property type="term" value="F:aspartate-tRNA ligase activity"/>
    <property type="evidence" value="ECO:0007669"/>
    <property type="project" value="TreeGrafter"/>
</dbReference>
<dbReference type="Gene3D" id="2.40.50.140">
    <property type="entry name" value="Nucleic acid-binding proteins"/>
    <property type="match status" value="1"/>
</dbReference>
<dbReference type="GO" id="GO:0003676">
    <property type="term" value="F:nucleic acid binding"/>
    <property type="evidence" value="ECO:0007669"/>
    <property type="project" value="InterPro"/>
</dbReference>
<dbReference type="Gene3D" id="3.30.1360.30">
    <property type="entry name" value="GAD-like domain"/>
    <property type="match status" value="1"/>
</dbReference>